<protein>
    <recommendedName>
        <fullName evidence="13">ATP synthase subunit b</fullName>
    </recommendedName>
    <alternativeName>
        <fullName evidence="13">ATP synthase F(0) sector subunit b</fullName>
    </alternativeName>
    <alternativeName>
        <fullName evidence="13">ATPase subunit I</fullName>
    </alternativeName>
    <alternativeName>
        <fullName evidence="13">F-type ATPase subunit b</fullName>
        <shortName evidence="13">F-ATPase subunit b</shortName>
    </alternativeName>
</protein>
<dbReference type="PANTHER" id="PTHR33445">
    <property type="entry name" value="ATP SYNTHASE SUBUNIT B', CHLOROPLASTIC"/>
    <property type="match status" value="1"/>
</dbReference>
<keyword evidence="4 13" id="KW-0812">Transmembrane</keyword>
<dbReference type="EMBL" id="FMJC01000002">
    <property type="protein sequence ID" value="SCM72285.1"/>
    <property type="molecule type" value="Genomic_DNA"/>
</dbReference>
<name>A0A212L435_9BACT</name>
<evidence type="ECO:0000256" key="3">
    <source>
        <dbReference type="ARBA" id="ARBA00022547"/>
    </source>
</evidence>
<keyword evidence="2 13" id="KW-0813">Transport</keyword>
<dbReference type="GO" id="GO:0046933">
    <property type="term" value="F:proton-transporting ATP synthase activity, rotational mechanism"/>
    <property type="evidence" value="ECO:0007669"/>
    <property type="project" value="UniProtKB-UniRule"/>
</dbReference>
<evidence type="ECO:0000256" key="14">
    <source>
        <dbReference type="RuleBase" id="RU003848"/>
    </source>
</evidence>
<evidence type="ECO:0000256" key="1">
    <source>
        <dbReference type="ARBA" id="ARBA00005513"/>
    </source>
</evidence>
<comment type="function">
    <text evidence="10 13">F(1)F(0) ATP synthase produces ATP from ADP in the presence of a proton or sodium gradient. F-type ATPases consist of two structural domains, F(1) containing the extramembraneous catalytic core and F(0) containing the membrane proton channel, linked together by a central stalk and a peripheral stalk. During catalysis, ATP synthesis in the catalytic domain of F(1) is coupled via a rotary mechanism of the central stalk subunits to proton translocation.</text>
</comment>
<evidence type="ECO:0000256" key="2">
    <source>
        <dbReference type="ARBA" id="ARBA00022448"/>
    </source>
</evidence>
<comment type="subcellular location">
    <subcellularLocation>
        <location evidence="13">Cell membrane</location>
        <topology evidence="13">Single-pass membrane protein</topology>
    </subcellularLocation>
    <subcellularLocation>
        <location evidence="12">Endomembrane system</location>
        <topology evidence="12">Single-pass membrane protein</topology>
    </subcellularLocation>
</comment>
<evidence type="ECO:0000256" key="7">
    <source>
        <dbReference type="ARBA" id="ARBA00023065"/>
    </source>
</evidence>
<gene>
    <name evidence="13" type="primary">atpF</name>
    <name evidence="16" type="ORF">KL86DES1_20509</name>
</gene>
<keyword evidence="3 13" id="KW-0138">CF(0)</keyword>
<dbReference type="AlphaFoldDB" id="A0A212L435"/>
<dbReference type="GO" id="GO:0046961">
    <property type="term" value="F:proton-transporting ATPase activity, rotational mechanism"/>
    <property type="evidence" value="ECO:0007669"/>
    <property type="project" value="TreeGrafter"/>
</dbReference>
<evidence type="ECO:0000256" key="8">
    <source>
        <dbReference type="ARBA" id="ARBA00023136"/>
    </source>
</evidence>
<organism evidence="16">
    <name type="scientific">uncultured Desulfovibrio sp</name>
    <dbReference type="NCBI Taxonomy" id="167968"/>
    <lineage>
        <taxon>Bacteria</taxon>
        <taxon>Pseudomonadati</taxon>
        <taxon>Thermodesulfobacteriota</taxon>
        <taxon>Desulfovibrionia</taxon>
        <taxon>Desulfovibrionales</taxon>
        <taxon>Desulfovibrionaceae</taxon>
        <taxon>Desulfovibrio</taxon>
        <taxon>environmental samples</taxon>
    </lineage>
</organism>
<evidence type="ECO:0000256" key="11">
    <source>
        <dbReference type="ARBA" id="ARBA00025614"/>
    </source>
</evidence>
<comment type="similarity">
    <text evidence="1 13 14">Belongs to the ATPase B chain family.</text>
</comment>
<keyword evidence="7 13" id="KW-0406">Ion transport</keyword>
<dbReference type="GO" id="GO:0012505">
    <property type="term" value="C:endomembrane system"/>
    <property type="evidence" value="ECO:0007669"/>
    <property type="project" value="UniProtKB-SubCell"/>
</dbReference>
<dbReference type="CDD" id="cd06503">
    <property type="entry name" value="ATP-synt_Fo_b"/>
    <property type="match status" value="1"/>
</dbReference>
<evidence type="ECO:0000256" key="5">
    <source>
        <dbReference type="ARBA" id="ARBA00022781"/>
    </source>
</evidence>
<dbReference type="GO" id="GO:0045259">
    <property type="term" value="C:proton-transporting ATP synthase complex"/>
    <property type="evidence" value="ECO:0007669"/>
    <property type="project" value="UniProtKB-KW"/>
</dbReference>
<evidence type="ECO:0000256" key="15">
    <source>
        <dbReference type="SAM" id="Coils"/>
    </source>
</evidence>
<keyword evidence="8 13" id="KW-0472">Membrane</keyword>
<comment type="function">
    <text evidence="11">Component of the F(0) channel, it forms part of the peripheral stalk, linking F(1) to F(0). The b'-subunit is a diverged and duplicated form of b found in plants and photosynthetic bacteria.</text>
</comment>
<sequence>MLDLNITMIFQLVNFLVAIFVLNILLIRPIRDIIKKRNGIMDGMAEEAESFEYQAAERLANYEAELARARQDAGLTREEGRAAGTVEQQVLVGEAQKSARDILAETRESLRAQAAKTLDELRNQVSDFSARLATKLLKG</sequence>
<dbReference type="RefSeq" id="WP_179980132.1">
    <property type="nucleotide sequence ID" value="NZ_LT608333.1"/>
</dbReference>
<keyword evidence="9 13" id="KW-0066">ATP synthesis</keyword>
<dbReference type="GO" id="GO:0005886">
    <property type="term" value="C:plasma membrane"/>
    <property type="evidence" value="ECO:0007669"/>
    <property type="project" value="UniProtKB-SubCell"/>
</dbReference>
<evidence type="ECO:0000256" key="6">
    <source>
        <dbReference type="ARBA" id="ARBA00022989"/>
    </source>
</evidence>
<keyword evidence="5 13" id="KW-0375">Hydrogen ion transport</keyword>
<dbReference type="HAMAP" id="MF_01398">
    <property type="entry name" value="ATP_synth_b_bprime"/>
    <property type="match status" value="1"/>
</dbReference>
<reference evidence="16" key="1">
    <citation type="submission" date="2016-08" db="EMBL/GenBank/DDBJ databases">
        <authorList>
            <person name="Seilhamer J.J."/>
        </authorList>
    </citation>
    <scope>NUCLEOTIDE SEQUENCE</scope>
    <source>
        <strain evidence="16">86-1</strain>
    </source>
</reference>
<evidence type="ECO:0000313" key="16">
    <source>
        <dbReference type="EMBL" id="SCM72285.1"/>
    </source>
</evidence>
<comment type="subunit">
    <text evidence="13">F-type ATPases have 2 components, F(1) - the catalytic core - and F(0) - the membrane proton channel. F(1) has five subunits: alpha(3), beta(3), gamma(1), delta(1), epsilon(1). F(0) has three main subunits: a(1), b(2) and c(10-14). The alpha and beta chains form an alternating ring which encloses part of the gamma chain. F(1) is attached to F(0) by a central stalk formed by the gamma and epsilon chains, while a peripheral stalk is formed by the delta and b chains.</text>
</comment>
<dbReference type="PANTHER" id="PTHR33445:SF2">
    <property type="entry name" value="ATP SYNTHASE SUBUNIT B', CHLOROPLASTIC"/>
    <property type="match status" value="1"/>
</dbReference>
<keyword evidence="15" id="KW-0175">Coiled coil</keyword>
<proteinExistence type="inferred from homology"/>
<evidence type="ECO:0000256" key="4">
    <source>
        <dbReference type="ARBA" id="ARBA00022692"/>
    </source>
</evidence>
<evidence type="ECO:0000256" key="10">
    <source>
        <dbReference type="ARBA" id="ARBA00025198"/>
    </source>
</evidence>
<accession>A0A212L435</accession>
<dbReference type="InterPro" id="IPR050059">
    <property type="entry name" value="ATP_synthase_B_chain"/>
</dbReference>
<dbReference type="InterPro" id="IPR002146">
    <property type="entry name" value="ATP_synth_b/b'su_bac/chlpt"/>
</dbReference>
<evidence type="ECO:0000256" key="9">
    <source>
        <dbReference type="ARBA" id="ARBA00023310"/>
    </source>
</evidence>
<feature type="coiled-coil region" evidence="15">
    <location>
        <begin position="52"/>
        <end position="79"/>
    </location>
</feature>
<evidence type="ECO:0000256" key="13">
    <source>
        <dbReference type="HAMAP-Rule" id="MF_01398"/>
    </source>
</evidence>
<evidence type="ECO:0000256" key="12">
    <source>
        <dbReference type="ARBA" id="ARBA00037847"/>
    </source>
</evidence>
<feature type="transmembrane region" description="Helical" evidence="13">
    <location>
        <begin position="6"/>
        <end position="27"/>
    </location>
</feature>
<dbReference type="Pfam" id="PF00430">
    <property type="entry name" value="ATP-synt_B"/>
    <property type="match status" value="1"/>
</dbReference>
<keyword evidence="6 13" id="KW-1133">Transmembrane helix</keyword>
<keyword evidence="13" id="KW-1003">Cell membrane</keyword>